<sequence length="336" mass="36482">MEYRMLGKTGLRVSAVGFGGIPIQRLDVPRTRALMEVLAAHGVNYIDTARGYTVSEEFLGQALQGGLREKFILASKSMARTYEAMAADIETSLRNLRTDYIEVYQMHNLKPEEFELAFSPGGAAAAIQDAIRAGKVGHMGATAHSASAFEKLLGCPQIETVMFPYNIVESQGEELIARAARQNVGFIAMKPMAGGNLTDGTLALRYILQNPGVTLAIPGMAEVSEVEENARAAEALSPLTQAEQEAIAGIRKELSGNFCRRCGYCAPCTAGIDIPSCFLFEGYLKRYDLAHWAKERYSGMKVKASACIGCGKCETRCPYELPIREKLKTVAAAFGE</sequence>
<dbReference type="PROSITE" id="PS51379">
    <property type="entry name" value="4FE4S_FER_2"/>
    <property type="match status" value="1"/>
</dbReference>
<organism evidence="2">
    <name type="scientific">Siphoviridae sp. ct7es18</name>
    <dbReference type="NCBI Taxonomy" id="2826166"/>
    <lineage>
        <taxon>Viruses</taxon>
        <taxon>Duplodnaviria</taxon>
        <taxon>Heunggongvirae</taxon>
        <taxon>Uroviricota</taxon>
        <taxon>Caudoviricetes</taxon>
    </lineage>
</organism>
<dbReference type="Gene3D" id="3.20.20.100">
    <property type="entry name" value="NADP-dependent oxidoreductase domain"/>
    <property type="match status" value="1"/>
</dbReference>
<reference evidence="2" key="1">
    <citation type="journal article" date="2021" name="Proc. Natl. Acad. Sci. U.S.A.">
        <title>A Catalog of Tens of Thousands of Viruses from Human Metagenomes Reveals Hidden Associations with Chronic Diseases.</title>
        <authorList>
            <person name="Tisza M.J."/>
            <person name="Buck C.B."/>
        </authorList>
    </citation>
    <scope>NUCLEOTIDE SEQUENCE</scope>
    <source>
        <strain evidence="2">Ct7es18</strain>
    </source>
</reference>
<dbReference type="InterPro" id="IPR023210">
    <property type="entry name" value="NADP_OxRdtase_dom"/>
</dbReference>
<dbReference type="Pfam" id="PF00248">
    <property type="entry name" value="Aldo_ket_red"/>
    <property type="match status" value="1"/>
</dbReference>
<dbReference type="InterPro" id="IPR053135">
    <property type="entry name" value="AKR2_Oxidoreductase"/>
</dbReference>
<dbReference type="InterPro" id="IPR017896">
    <property type="entry name" value="4Fe4S_Fe-S-bd"/>
</dbReference>
<dbReference type="PANTHER" id="PTHR43312">
    <property type="entry name" value="D-THREO-ALDOSE 1-DEHYDROGENASE"/>
    <property type="match status" value="1"/>
</dbReference>
<dbReference type="EMBL" id="BK014903">
    <property type="protein sequence ID" value="DAD81533.1"/>
    <property type="molecule type" value="Genomic_DNA"/>
</dbReference>
<dbReference type="SUPFAM" id="SSF51430">
    <property type="entry name" value="NAD(P)-linked oxidoreductase"/>
    <property type="match status" value="1"/>
</dbReference>
<proteinExistence type="predicted"/>
<accession>A0A8S5MGR9</accession>
<protein>
    <submittedName>
        <fullName evidence="2">Putative oxidoreductases of the aldo/keto reductase family</fullName>
    </submittedName>
</protein>
<dbReference type="Pfam" id="PF13534">
    <property type="entry name" value="Fer4_17"/>
    <property type="match status" value="1"/>
</dbReference>
<name>A0A8S5MGR9_9CAUD</name>
<dbReference type="SUPFAM" id="SSF46548">
    <property type="entry name" value="alpha-helical ferredoxin"/>
    <property type="match status" value="1"/>
</dbReference>
<evidence type="ECO:0000313" key="2">
    <source>
        <dbReference type="EMBL" id="DAD81533.1"/>
    </source>
</evidence>
<dbReference type="InterPro" id="IPR017900">
    <property type="entry name" value="4Fe4S_Fe_S_CS"/>
</dbReference>
<dbReference type="CDD" id="cd19100">
    <property type="entry name" value="AKR_unchar"/>
    <property type="match status" value="1"/>
</dbReference>
<dbReference type="InterPro" id="IPR036812">
    <property type="entry name" value="NAD(P)_OxRdtase_dom_sf"/>
</dbReference>
<evidence type="ECO:0000259" key="1">
    <source>
        <dbReference type="PROSITE" id="PS51379"/>
    </source>
</evidence>
<dbReference type="PROSITE" id="PS00198">
    <property type="entry name" value="4FE4S_FER_1"/>
    <property type="match status" value="1"/>
</dbReference>
<feature type="domain" description="4Fe-4S ferredoxin-type" evidence="1">
    <location>
        <begin position="298"/>
        <end position="327"/>
    </location>
</feature>
<dbReference type="PANTHER" id="PTHR43312:SF1">
    <property type="entry name" value="NADP-DEPENDENT OXIDOREDUCTASE DOMAIN-CONTAINING PROTEIN"/>
    <property type="match status" value="1"/>
</dbReference>